<comment type="caution">
    <text evidence="8">The sequence shown here is derived from an EMBL/GenBank/DDBJ whole genome shotgun (WGS) entry which is preliminary data.</text>
</comment>
<dbReference type="AlphaFoldDB" id="A0A8J6HA71"/>
<evidence type="ECO:0000256" key="6">
    <source>
        <dbReference type="SAM" id="MobiDB-lite"/>
    </source>
</evidence>
<dbReference type="InterPro" id="IPR051968">
    <property type="entry name" value="ZnFinger_Homeobox_TR"/>
</dbReference>
<sequence length="406" mass="43525">MIISQESNSIDNTNICAVGVAGVPPGVPPVSTPLCDRVECCADKLVATGQTARRPAGRNLRQRGTTPQPHSLDARIRATRGSPKVKSLLGPADDNRYGGAGGLLLDTGSGPSFLPLPAPVLEQVAAGNSEPGVTSLKLPDSHQKPSDPSIRETDVEVCFVCKKCRLAFPGESPLLVHQRQCYGGNQENRGAFRIVQTGYECKSCNTGDRFKSLPELRRHCDGHAGSAKLPPPAESPLSHEMEDVVNQITLLAARAAQEAAPDRGLDSNSNTFAERKGRFRGLARRGLSGARVPHFLCISNCDIQCSYRDVDNCMRRPGGSTGSWSPREVRPARARPAPLTPTPAPDPAGRAAARAPQLAMLIFPIISFSIEWALIPETVPTCSDILADDEQIQNHQIPKNAKSSKF</sequence>
<dbReference type="GO" id="GO:0000978">
    <property type="term" value="F:RNA polymerase II cis-regulatory region sequence-specific DNA binding"/>
    <property type="evidence" value="ECO:0007669"/>
    <property type="project" value="TreeGrafter"/>
</dbReference>
<feature type="domain" description="C2H2-type" evidence="7">
    <location>
        <begin position="159"/>
        <end position="187"/>
    </location>
</feature>
<feature type="region of interest" description="Disordered" evidence="6">
    <location>
        <begin position="52"/>
        <end position="84"/>
    </location>
</feature>
<accession>A0A8J6HA71</accession>
<gene>
    <name evidence="8" type="ORF">GEV33_011857</name>
</gene>
<name>A0A8J6HA71_TENMO</name>
<dbReference type="EMBL" id="JABDTM020027161">
    <property type="protein sequence ID" value="KAH0810934.1"/>
    <property type="molecule type" value="Genomic_DNA"/>
</dbReference>
<dbReference type="InterPro" id="IPR013087">
    <property type="entry name" value="Znf_C2H2_type"/>
</dbReference>
<dbReference type="PANTHER" id="PTHR45891">
    <property type="entry name" value="ZINC FINGER HOMEOBOX PROTEIN"/>
    <property type="match status" value="1"/>
</dbReference>
<keyword evidence="3" id="KW-0677">Repeat</keyword>
<feature type="compositionally biased region" description="Basic and acidic residues" evidence="6">
    <location>
        <begin position="139"/>
        <end position="149"/>
    </location>
</feature>
<evidence type="ECO:0000256" key="2">
    <source>
        <dbReference type="ARBA" id="ARBA00022723"/>
    </source>
</evidence>
<evidence type="ECO:0000256" key="5">
    <source>
        <dbReference type="PROSITE-ProRule" id="PRU00042"/>
    </source>
</evidence>
<keyword evidence="4" id="KW-0862">Zinc</keyword>
<evidence type="ECO:0000313" key="9">
    <source>
        <dbReference type="Proteomes" id="UP000719412"/>
    </source>
</evidence>
<dbReference type="PROSITE" id="PS50157">
    <property type="entry name" value="ZINC_FINGER_C2H2_2"/>
    <property type="match status" value="1"/>
</dbReference>
<organism evidence="8 9">
    <name type="scientific">Tenebrio molitor</name>
    <name type="common">Yellow mealworm beetle</name>
    <dbReference type="NCBI Taxonomy" id="7067"/>
    <lineage>
        <taxon>Eukaryota</taxon>
        <taxon>Metazoa</taxon>
        <taxon>Ecdysozoa</taxon>
        <taxon>Arthropoda</taxon>
        <taxon>Hexapoda</taxon>
        <taxon>Insecta</taxon>
        <taxon>Pterygota</taxon>
        <taxon>Neoptera</taxon>
        <taxon>Endopterygota</taxon>
        <taxon>Coleoptera</taxon>
        <taxon>Polyphaga</taxon>
        <taxon>Cucujiformia</taxon>
        <taxon>Tenebrionidae</taxon>
        <taxon>Tenebrio</taxon>
    </lineage>
</organism>
<keyword evidence="9" id="KW-1185">Reference proteome</keyword>
<proteinExistence type="predicted"/>
<dbReference type="Proteomes" id="UP000719412">
    <property type="component" value="Unassembled WGS sequence"/>
</dbReference>
<comment type="subcellular location">
    <subcellularLocation>
        <location evidence="1">Nucleus</location>
    </subcellularLocation>
</comment>
<keyword evidence="2" id="KW-0479">Metal-binding</keyword>
<dbReference type="GO" id="GO:0000981">
    <property type="term" value="F:DNA-binding transcription factor activity, RNA polymerase II-specific"/>
    <property type="evidence" value="ECO:0007669"/>
    <property type="project" value="TreeGrafter"/>
</dbReference>
<reference evidence="8" key="1">
    <citation type="journal article" date="2020" name="J Insects Food Feed">
        <title>The yellow mealworm (Tenebrio molitor) genome: a resource for the emerging insects as food and feed industry.</title>
        <authorList>
            <person name="Eriksson T."/>
            <person name="Andere A."/>
            <person name="Kelstrup H."/>
            <person name="Emery V."/>
            <person name="Picard C."/>
        </authorList>
    </citation>
    <scope>NUCLEOTIDE SEQUENCE</scope>
    <source>
        <strain evidence="8">Stoneville</strain>
        <tissue evidence="8">Whole head</tissue>
    </source>
</reference>
<evidence type="ECO:0000256" key="4">
    <source>
        <dbReference type="ARBA" id="ARBA00022833"/>
    </source>
</evidence>
<evidence type="ECO:0000313" key="8">
    <source>
        <dbReference type="EMBL" id="KAH0810934.1"/>
    </source>
</evidence>
<feature type="region of interest" description="Disordered" evidence="6">
    <location>
        <begin position="317"/>
        <end position="350"/>
    </location>
</feature>
<evidence type="ECO:0000259" key="7">
    <source>
        <dbReference type="PROSITE" id="PS50157"/>
    </source>
</evidence>
<reference evidence="8" key="2">
    <citation type="submission" date="2021-08" db="EMBL/GenBank/DDBJ databases">
        <authorList>
            <person name="Eriksson T."/>
        </authorList>
    </citation>
    <scope>NUCLEOTIDE SEQUENCE</scope>
    <source>
        <strain evidence="8">Stoneville</strain>
        <tissue evidence="8">Whole head</tissue>
    </source>
</reference>
<keyword evidence="5" id="KW-0863">Zinc-finger</keyword>
<evidence type="ECO:0000256" key="1">
    <source>
        <dbReference type="ARBA" id="ARBA00004123"/>
    </source>
</evidence>
<dbReference type="GO" id="GO:0008270">
    <property type="term" value="F:zinc ion binding"/>
    <property type="evidence" value="ECO:0007669"/>
    <property type="project" value="UniProtKB-KW"/>
</dbReference>
<dbReference type="GO" id="GO:0005634">
    <property type="term" value="C:nucleus"/>
    <property type="evidence" value="ECO:0007669"/>
    <property type="project" value="UniProtKB-SubCell"/>
</dbReference>
<protein>
    <recommendedName>
        <fullName evidence="7">C2H2-type domain-containing protein</fullName>
    </recommendedName>
</protein>
<dbReference type="PANTHER" id="PTHR45891:SF3">
    <property type="entry name" value="ZINC FINGER PROTEIN 2"/>
    <property type="match status" value="1"/>
</dbReference>
<feature type="region of interest" description="Disordered" evidence="6">
    <location>
        <begin position="130"/>
        <end position="149"/>
    </location>
</feature>
<evidence type="ECO:0000256" key="3">
    <source>
        <dbReference type="ARBA" id="ARBA00022737"/>
    </source>
</evidence>